<evidence type="ECO:0000256" key="6">
    <source>
        <dbReference type="SAM" id="Phobius"/>
    </source>
</evidence>
<dbReference type="Proteomes" id="UP000807785">
    <property type="component" value="Unassembled WGS sequence"/>
</dbReference>
<dbReference type="Pfam" id="PF01292">
    <property type="entry name" value="Ni_hydr_CYTB"/>
    <property type="match status" value="1"/>
</dbReference>
<protein>
    <submittedName>
        <fullName evidence="8">Cytochrome b/b6 domain-containing protein</fullName>
    </submittedName>
</protein>
<feature type="transmembrane region" description="Helical" evidence="6">
    <location>
        <begin position="65"/>
        <end position="87"/>
    </location>
</feature>
<keyword evidence="5 6" id="KW-0472">Membrane</keyword>
<dbReference type="Gene3D" id="1.20.950.20">
    <property type="entry name" value="Transmembrane di-heme cytochromes, Chain C"/>
    <property type="match status" value="1"/>
</dbReference>
<feature type="transmembrane region" description="Helical" evidence="6">
    <location>
        <begin position="200"/>
        <end position="224"/>
    </location>
</feature>
<dbReference type="GO" id="GO:0020037">
    <property type="term" value="F:heme binding"/>
    <property type="evidence" value="ECO:0007669"/>
    <property type="project" value="TreeGrafter"/>
</dbReference>
<evidence type="ECO:0000313" key="9">
    <source>
        <dbReference type="Proteomes" id="UP000807785"/>
    </source>
</evidence>
<dbReference type="InterPro" id="IPR051542">
    <property type="entry name" value="Hydrogenase_cytochrome"/>
</dbReference>
<feature type="transmembrane region" description="Helical" evidence="6">
    <location>
        <begin position="37"/>
        <end position="53"/>
    </location>
</feature>
<accession>A0A9D7DW21</accession>
<dbReference type="InterPro" id="IPR011577">
    <property type="entry name" value="Cyt_b561_bac/Ni-Hgenase"/>
</dbReference>
<reference evidence="8" key="1">
    <citation type="submission" date="2020-10" db="EMBL/GenBank/DDBJ databases">
        <title>Connecting structure to function with the recovery of over 1000 high-quality activated sludge metagenome-assembled genomes encoding full-length rRNA genes using long-read sequencing.</title>
        <authorList>
            <person name="Singleton C.M."/>
            <person name="Petriglieri F."/>
            <person name="Kristensen J.M."/>
            <person name="Kirkegaard R.H."/>
            <person name="Michaelsen T.Y."/>
            <person name="Andersen M.H."/>
            <person name="Karst S.M."/>
            <person name="Dueholm M.S."/>
            <person name="Nielsen P.H."/>
            <person name="Albertsen M."/>
        </authorList>
    </citation>
    <scope>NUCLEOTIDE SEQUENCE</scope>
    <source>
        <strain evidence="8">Bjer_18-Q3-R1-45_BAT3C.347</strain>
    </source>
</reference>
<dbReference type="GO" id="GO:0009055">
    <property type="term" value="F:electron transfer activity"/>
    <property type="evidence" value="ECO:0007669"/>
    <property type="project" value="InterPro"/>
</dbReference>
<dbReference type="GO" id="GO:0022904">
    <property type="term" value="P:respiratory electron transport chain"/>
    <property type="evidence" value="ECO:0007669"/>
    <property type="project" value="InterPro"/>
</dbReference>
<feature type="transmembrane region" description="Helical" evidence="6">
    <location>
        <begin position="161"/>
        <end position="179"/>
    </location>
</feature>
<dbReference type="AlphaFoldDB" id="A0A9D7DW21"/>
<sequence length="225" mass="24010">MSISTAHPDGGVAGVTDQRDGANTARRILVWDLPTRIGHWLLAGSFALAWLTAESESWRNVHVASGYLFGAVIAFRLVWGFVGTRYARFTQFVKSPRAAWQYLMSLPGSWPQHTVGHNPAGGWAIVALLALGAISVVSGWLSFNEIGGELFEELHEGASTAALAVVLIHLVGVATGSLVHRENLVASMFSGYKRGAASAAIAGARGWAALVLVIWTSAVVTFLMR</sequence>
<dbReference type="PANTHER" id="PTHR30485">
    <property type="entry name" value="NI/FE-HYDROGENASE 1 B-TYPE CYTOCHROME SUBUNIT"/>
    <property type="match status" value="1"/>
</dbReference>
<gene>
    <name evidence="8" type="ORF">IPH26_02395</name>
</gene>
<comment type="caution">
    <text evidence="8">The sequence shown here is derived from an EMBL/GenBank/DDBJ whole genome shotgun (WGS) entry which is preliminary data.</text>
</comment>
<keyword evidence="4 6" id="KW-1133">Transmembrane helix</keyword>
<evidence type="ECO:0000256" key="2">
    <source>
        <dbReference type="ARBA" id="ARBA00022475"/>
    </source>
</evidence>
<dbReference type="PANTHER" id="PTHR30485:SF2">
    <property type="entry name" value="BLL0597 PROTEIN"/>
    <property type="match status" value="1"/>
</dbReference>
<keyword evidence="2" id="KW-1003">Cell membrane</keyword>
<evidence type="ECO:0000313" key="8">
    <source>
        <dbReference type="EMBL" id="MBK6971848.1"/>
    </source>
</evidence>
<organism evidence="8 9">
    <name type="scientific">Candidatus Methylophosphatis roskildensis</name>
    <dbReference type="NCBI Taxonomy" id="2899263"/>
    <lineage>
        <taxon>Bacteria</taxon>
        <taxon>Pseudomonadati</taxon>
        <taxon>Pseudomonadota</taxon>
        <taxon>Betaproteobacteria</taxon>
        <taxon>Nitrosomonadales</taxon>
        <taxon>Sterolibacteriaceae</taxon>
        <taxon>Candidatus Methylophosphatis</taxon>
    </lineage>
</organism>
<dbReference type="GO" id="GO:0005886">
    <property type="term" value="C:plasma membrane"/>
    <property type="evidence" value="ECO:0007669"/>
    <property type="project" value="UniProtKB-SubCell"/>
</dbReference>
<comment type="subcellular location">
    <subcellularLocation>
        <location evidence="1">Cell membrane</location>
        <topology evidence="1">Multi-pass membrane protein</topology>
    </subcellularLocation>
</comment>
<feature type="transmembrane region" description="Helical" evidence="6">
    <location>
        <begin position="120"/>
        <end position="141"/>
    </location>
</feature>
<evidence type="ECO:0000256" key="5">
    <source>
        <dbReference type="ARBA" id="ARBA00023136"/>
    </source>
</evidence>
<proteinExistence type="predicted"/>
<evidence type="ECO:0000256" key="4">
    <source>
        <dbReference type="ARBA" id="ARBA00022989"/>
    </source>
</evidence>
<dbReference type="InterPro" id="IPR016174">
    <property type="entry name" value="Di-haem_cyt_TM"/>
</dbReference>
<evidence type="ECO:0000256" key="3">
    <source>
        <dbReference type="ARBA" id="ARBA00022692"/>
    </source>
</evidence>
<name>A0A9D7DW21_9PROT</name>
<evidence type="ECO:0000259" key="7">
    <source>
        <dbReference type="Pfam" id="PF01292"/>
    </source>
</evidence>
<evidence type="ECO:0000256" key="1">
    <source>
        <dbReference type="ARBA" id="ARBA00004651"/>
    </source>
</evidence>
<feature type="domain" description="Cytochrome b561 bacterial/Ni-hydrogenase" evidence="7">
    <location>
        <begin position="30"/>
        <end position="191"/>
    </location>
</feature>
<dbReference type="SUPFAM" id="SSF81342">
    <property type="entry name" value="Transmembrane di-heme cytochromes"/>
    <property type="match status" value="1"/>
</dbReference>
<keyword evidence="3 6" id="KW-0812">Transmembrane</keyword>
<dbReference type="EMBL" id="JADJEV010000001">
    <property type="protein sequence ID" value="MBK6971848.1"/>
    <property type="molecule type" value="Genomic_DNA"/>
</dbReference>